<gene>
    <name evidence="1" type="ORF">NW766_012204</name>
</gene>
<accession>A0A9W8PEF6</accession>
<dbReference type="AlphaFoldDB" id="A0A9W8PEF6"/>
<keyword evidence="2" id="KW-1185">Reference proteome</keyword>
<evidence type="ECO:0000313" key="2">
    <source>
        <dbReference type="Proteomes" id="UP001152130"/>
    </source>
</evidence>
<proteinExistence type="predicted"/>
<dbReference type="EMBL" id="JAPDHF010000026">
    <property type="protein sequence ID" value="KAJ4003752.1"/>
    <property type="molecule type" value="Genomic_DNA"/>
</dbReference>
<protein>
    <submittedName>
        <fullName evidence="1">Uncharacterized protein</fullName>
    </submittedName>
</protein>
<sequence length="271" mass="31163">MALDSSPVATTSSDLDILDGNHRNALDRAIRNILSTEGAELAYAQMLDGLPTQDSLWDSFRFVEDHPVETIGHAEICPGFVEKAREHRMQFELGRLNFETKTLRYFQDEPVGSEAFHLRLVELVAIACHQIGAYIYDLDEGAHKNKLYQDWRNKVLEEKEQDVEERRFYNPPPTAFAHPAYRYPEQYPRGFADVAGYWAESKIFGGVVVFDRGETEEENLFRSARFLSMEQTLTDLDGTLTMPSQSITFSEIDMRESYLHSHRDRDALRMG</sequence>
<organism evidence="1 2">
    <name type="scientific">Fusarium irregulare</name>
    <dbReference type="NCBI Taxonomy" id="2494466"/>
    <lineage>
        <taxon>Eukaryota</taxon>
        <taxon>Fungi</taxon>
        <taxon>Dikarya</taxon>
        <taxon>Ascomycota</taxon>
        <taxon>Pezizomycotina</taxon>
        <taxon>Sordariomycetes</taxon>
        <taxon>Hypocreomycetidae</taxon>
        <taxon>Hypocreales</taxon>
        <taxon>Nectriaceae</taxon>
        <taxon>Fusarium</taxon>
        <taxon>Fusarium incarnatum-equiseti species complex</taxon>
    </lineage>
</organism>
<dbReference type="Proteomes" id="UP001152130">
    <property type="component" value="Unassembled WGS sequence"/>
</dbReference>
<reference evidence="1" key="1">
    <citation type="submission" date="2022-10" db="EMBL/GenBank/DDBJ databases">
        <title>Fusarium specimens isolated from Avocado Roots.</title>
        <authorList>
            <person name="Stajich J."/>
            <person name="Roper C."/>
            <person name="Heimlech-Rivalta G."/>
        </authorList>
    </citation>
    <scope>NUCLEOTIDE SEQUENCE</scope>
    <source>
        <strain evidence="1">CF00143</strain>
    </source>
</reference>
<name>A0A9W8PEF6_9HYPO</name>
<comment type="caution">
    <text evidence="1">The sequence shown here is derived from an EMBL/GenBank/DDBJ whole genome shotgun (WGS) entry which is preliminary data.</text>
</comment>
<dbReference type="OrthoDB" id="5346581at2759"/>
<evidence type="ECO:0000313" key="1">
    <source>
        <dbReference type="EMBL" id="KAJ4003752.1"/>
    </source>
</evidence>